<gene>
    <name evidence="2" type="ORF">CNMCM5623_006310</name>
</gene>
<reference evidence="2" key="1">
    <citation type="submission" date="2020-06" db="EMBL/GenBank/DDBJ databases">
        <title>Draft genome sequences of strains closely related to Aspergillus parafelis and Aspergillus hiratsukae.</title>
        <authorList>
            <person name="Dos Santos R.A.C."/>
            <person name="Rivero-Menendez O."/>
            <person name="Steenwyk J.L."/>
            <person name="Mead M.E."/>
            <person name="Goldman G.H."/>
            <person name="Alastruey-Izquierdo A."/>
            <person name="Rokas A."/>
        </authorList>
    </citation>
    <scope>NUCLEOTIDE SEQUENCE</scope>
    <source>
        <strain evidence="2">CNM-CM5623</strain>
    </source>
</reference>
<feature type="region of interest" description="Disordered" evidence="1">
    <location>
        <begin position="1"/>
        <end position="23"/>
    </location>
</feature>
<name>A0A8H6URJ6_9EURO</name>
<evidence type="ECO:0000313" key="3">
    <source>
        <dbReference type="Proteomes" id="UP000654922"/>
    </source>
</evidence>
<dbReference type="EMBL" id="JACBAE010001369">
    <property type="protein sequence ID" value="KAF7160685.1"/>
    <property type="molecule type" value="Genomic_DNA"/>
</dbReference>
<organism evidence="2 3">
    <name type="scientific">Aspergillus felis</name>
    <dbReference type="NCBI Taxonomy" id="1287682"/>
    <lineage>
        <taxon>Eukaryota</taxon>
        <taxon>Fungi</taxon>
        <taxon>Dikarya</taxon>
        <taxon>Ascomycota</taxon>
        <taxon>Pezizomycotina</taxon>
        <taxon>Eurotiomycetes</taxon>
        <taxon>Eurotiomycetidae</taxon>
        <taxon>Eurotiales</taxon>
        <taxon>Aspergillaceae</taxon>
        <taxon>Aspergillus</taxon>
        <taxon>Aspergillus subgen. Fumigati</taxon>
    </lineage>
</organism>
<evidence type="ECO:0000256" key="1">
    <source>
        <dbReference type="SAM" id="MobiDB-lite"/>
    </source>
</evidence>
<proteinExistence type="predicted"/>
<comment type="caution">
    <text evidence="2">The sequence shown here is derived from an EMBL/GenBank/DDBJ whole genome shotgun (WGS) entry which is preliminary data.</text>
</comment>
<feature type="region of interest" description="Disordered" evidence="1">
    <location>
        <begin position="121"/>
        <end position="143"/>
    </location>
</feature>
<accession>A0A8H6URJ6</accession>
<dbReference type="OrthoDB" id="2104739at2759"/>
<evidence type="ECO:0000313" key="2">
    <source>
        <dbReference type="EMBL" id="KAF7160685.1"/>
    </source>
</evidence>
<protein>
    <submittedName>
        <fullName evidence="2">Uncharacterized protein</fullName>
    </submittedName>
</protein>
<dbReference type="AlphaFoldDB" id="A0A8H6URJ6"/>
<sequence length="143" mass="15848">MAHYQSMQPNRGTSYSDSSDPTTNVNLFVEMPGEVRATLNSYVPLDADDETVKLLRETFRYLPSDGRINLAEDIIQAGGGNKLHQLAHSIVSGLLKPMMVAGTKKVETPRLGIEECLANKTDGQESRTRAQQLQEDAASQRWQ</sequence>
<dbReference type="Proteomes" id="UP000654922">
    <property type="component" value="Unassembled WGS sequence"/>
</dbReference>